<proteinExistence type="predicted"/>
<dbReference type="Proteomes" id="UP000030758">
    <property type="component" value="Unassembled WGS sequence"/>
</dbReference>
<sequence>MEEGEIVDDDSDYFNLSDETEECTNVAEQSDPSLECKRLAAQVKRAVVSQDILWCDRPNSSGRKQNYGNDDGKGHQVADNTKMPKQMDSLMVTSKSICLNDLKLEEREEYRIRYWMQRVSKTYGETEFRHHMDSMNDKMSLSKRLPAKSIDETLDESVEKLFFTINKHWSYCRDKALLQLNETEPKSDMMIKWITGSCDPVSQSMPDNVYRLREKPLEQMTRSKGIVIERPLIEWTGANGSFAPSFPEGRRARRGKSKSAKVESLSSDVSPYGSVQKRVSASSDVGSSRTPMVATTTTESCRTPVTGIEQGPRQFQPTANTTEMKRREDFFHQMGRGAMVPNLASPYNLIVPTQCQNVTTINRSSAPNNLFQNWTHQNQWVGVPRRWQPVRNNHPTVNLRPMAQQANFCNVMQGPHQILRCNGNSMWHNQWPAFPPGQISQQRFLYPPPNYPPWHP</sequence>
<feature type="region of interest" description="Disordered" evidence="1">
    <location>
        <begin position="243"/>
        <end position="315"/>
    </location>
</feature>
<reference evidence="3 4" key="1">
    <citation type="journal article" date="2014" name="Nat. Genet.">
        <title>Genome and transcriptome of the porcine whipworm Trichuris suis.</title>
        <authorList>
            <person name="Jex A.R."/>
            <person name="Nejsum P."/>
            <person name="Schwarz E.M."/>
            <person name="Hu L."/>
            <person name="Young N.D."/>
            <person name="Hall R.S."/>
            <person name="Korhonen P.K."/>
            <person name="Liao S."/>
            <person name="Thamsborg S."/>
            <person name="Xia J."/>
            <person name="Xu P."/>
            <person name="Wang S."/>
            <person name="Scheerlinck J.P."/>
            <person name="Hofmann A."/>
            <person name="Sternberg P.W."/>
            <person name="Wang J."/>
            <person name="Gasser R.B."/>
        </authorList>
    </citation>
    <scope>NUCLEOTIDE SEQUENCE [LARGE SCALE GENOMIC DNA]</scope>
    <source>
        <strain evidence="3">DCEP-RM93F</strain>
        <strain evidence="2">DCEP-RM93M</strain>
    </source>
</reference>
<evidence type="ECO:0000313" key="4">
    <source>
        <dbReference type="Proteomes" id="UP000030764"/>
    </source>
</evidence>
<dbReference type="EMBL" id="KL363220">
    <property type="protein sequence ID" value="KFD53125.1"/>
    <property type="molecule type" value="Genomic_DNA"/>
</dbReference>
<evidence type="ECO:0000313" key="2">
    <source>
        <dbReference type="EMBL" id="KFD53125.1"/>
    </source>
</evidence>
<organism evidence="3">
    <name type="scientific">Trichuris suis</name>
    <name type="common">pig whipworm</name>
    <dbReference type="NCBI Taxonomy" id="68888"/>
    <lineage>
        <taxon>Eukaryota</taxon>
        <taxon>Metazoa</taxon>
        <taxon>Ecdysozoa</taxon>
        <taxon>Nematoda</taxon>
        <taxon>Enoplea</taxon>
        <taxon>Dorylaimia</taxon>
        <taxon>Trichinellida</taxon>
        <taxon>Trichuridae</taxon>
        <taxon>Trichuris</taxon>
    </lineage>
</organism>
<accession>A0A085NMN5</accession>
<dbReference type="Proteomes" id="UP000030764">
    <property type="component" value="Unassembled WGS sequence"/>
</dbReference>
<feature type="compositionally biased region" description="Polar residues" evidence="1">
    <location>
        <begin position="277"/>
        <end position="303"/>
    </location>
</feature>
<dbReference type="AlphaFoldDB" id="A0A085NMN5"/>
<name>A0A085NMN5_9BILA</name>
<protein>
    <submittedName>
        <fullName evidence="3">Uncharacterized protein</fullName>
    </submittedName>
</protein>
<dbReference type="EMBL" id="KL367486">
    <property type="protein sequence ID" value="KFD70731.1"/>
    <property type="molecule type" value="Genomic_DNA"/>
</dbReference>
<gene>
    <name evidence="2" type="ORF">M513_06039</name>
    <name evidence="3" type="ORF">M514_06039</name>
</gene>
<keyword evidence="4" id="KW-1185">Reference proteome</keyword>
<evidence type="ECO:0000256" key="1">
    <source>
        <dbReference type="SAM" id="MobiDB-lite"/>
    </source>
</evidence>
<evidence type="ECO:0000313" key="3">
    <source>
        <dbReference type="EMBL" id="KFD70731.1"/>
    </source>
</evidence>